<dbReference type="EMBL" id="CP002736">
    <property type="protein sequence ID" value="AEF95172.1"/>
    <property type="molecule type" value="Genomic_DNA"/>
</dbReference>
<evidence type="ECO:0000313" key="5">
    <source>
        <dbReference type="Proteomes" id="UP000009226"/>
    </source>
</evidence>
<dbReference type="STRING" id="868595.Desca_2337"/>
<dbReference type="KEGG" id="dca:Desca_2337"/>
<keyword evidence="5" id="KW-1185">Reference proteome</keyword>
<keyword evidence="3" id="KW-0812">Transmembrane</keyword>
<gene>
    <name evidence="4" type="ordered locus">Desca_2337</name>
</gene>
<name>F6B3E1_DESCC</name>
<evidence type="ECO:0008006" key="6">
    <source>
        <dbReference type="Google" id="ProtNLM"/>
    </source>
</evidence>
<feature type="coiled-coil region" evidence="2">
    <location>
        <begin position="40"/>
        <end position="74"/>
    </location>
</feature>
<protein>
    <recommendedName>
        <fullName evidence="6">Division initiation protein</fullName>
    </recommendedName>
</protein>
<comment type="similarity">
    <text evidence="1">Belongs to the UPF0749 family.</text>
</comment>
<evidence type="ECO:0000256" key="2">
    <source>
        <dbReference type="SAM" id="Coils"/>
    </source>
</evidence>
<evidence type="ECO:0000256" key="3">
    <source>
        <dbReference type="SAM" id="Phobius"/>
    </source>
</evidence>
<dbReference type="Pfam" id="PF05949">
    <property type="entry name" value="DUF881"/>
    <property type="match status" value="1"/>
</dbReference>
<evidence type="ECO:0000256" key="1">
    <source>
        <dbReference type="ARBA" id="ARBA00009108"/>
    </source>
</evidence>
<dbReference type="Proteomes" id="UP000009226">
    <property type="component" value="Chromosome"/>
</dbReference>
<evidence type="ECO:0000313" key="4">
    <source>
        <dbReference type="EMBL" id="AEF95172.1"/>
    </source>
</evidence>
<dbReference type="AlphaFoldDB" id="F6B3E1"/>
<accession>F6B3E1</accession>
<keyword evidence="3" id="KW-0472">Membrane</keyword>
<dbReference type="RefSeq" id="WP_003540044.1">
    <property type="nucleotide sequence ID" value="NC_015565.1"/>
</dbReference>
<feature type="transmembrane region" description="Helical" evidence="3">
    <location>
        <begin position="6"/>
        <end position="23"/>
    </location>
</feature>
<dbReference type="PANTHER" id="PTHR37313:SF2">
    <property type="entry name" value="UPF0749 PROTEIN YLXX"/>
    <property type="match status" value="1"/>
</dbReference>
<dbReference type="PANTHER" id="PTHR37313">
    <property type="entry name" value="UPF0749 PROTEIN RV1825"/>
    <property type="match status" value="1"/>
</dbReference>
<keyword evidence="2" id="KW-0175">Coiled coil</keyword>
<keyword evidence="3" id="KW-1133">Transmembrane helix</keyword>
<dbReference type="InterPro" id="IPR010273">
    <property type="entry name" value="DUF881"/>
</dbReference>
<dbReference type="eggNOG" id="COG3879">
    <property type="taxonomic scope" value="Bacteria"/>
</dbReference>
<proteinExistence type="inferred from homology"/>
<sequence length="241" mass="26660">MKVKGYQWGIALVAMVLGLMLAIQYRSSKEISETPQIARVQALTNEINDKKQQRNDLQQKVQALREKLDKKATVQSRNFSEELDTNRIIAGIQAVTGPGVEVTLNDSNITLAPGQDPNLYVLHDEDVLRVLNELKAAGAEAIALNGQRLIATSEIRCIGPTILTNKNKRLPAPFTITAIGNPQTLENSLFMKGGVVEQLKIWGIQVQVRKQNNLEVPGYTGAITFEYAKPVEEDLGRDNNE</sequence>
<dbReference type="Gene3D" id="3.30.70.1880">
    <property type="entry name" value="Protein of unknown function DUF881"/>
    <property type="match status" value="1"/>
</dbReference>
<dbReference type="HOGENOM" id="CLU_040273_4_0_9"/>
<organism evidence="4 5">
    <name type="scientific">Desulfotomaculum nigrificans (strain DSM 14880 / VKM B-2319 / CO-1-SRB)</name>
    <name type="common">Desulfotomaculum carboxydivorans</name>
    <dbReference type="NCBI Taxonomy" id="868595"/>
    <lineage>
        <taxon>Bacteria</taxon>
        <taxon>Bacillati</taxon>
        <taxon>Bacillota</taxon>
        <taxon>Clostridia</taxon>
        <taxon>Eubacteriales</taxon>
        <taxon>Desulfotomaculaceae</taxon>
        <taxon>Desulfotomaculum</taxon>
    </lineage>
</organism>
<reference evidence="4" key="1">
    <citation type="submission" date="2011-05" db="EMBL/GenBank/DDBJ databases">
        <title>Complete sequence of Desulfotomaculum carboxydivorans CO-1-SRB.</title>
        <authorList>
            <consortium name="US DOE Joint Genome Institute"/>
            <person name="Lucas S."/>
            <person name="Han J."/>
            <person name="Lapidus A."/>
            <person name="Cheng J.-F."/>
            <person name="Goodwin L."/>
            <person name="Pitluck S."/>
            <person name="Peters L."/>
            <person name="Mikhailova N."/>
            <person name="Lu M."/>
            <person name="Han C."/>
            <person name="Tapia R."/>
            <person name="Land M."/>
            <person name="Hauser L."/>
            <person name="Kyrpides N."/>
            <person name="Ivanova N."/>
            <person name="Pagani I."/>
            <person name="Stams A."/>
            <person name="Plugge C."/>
            <person name="Muyzer G."/>
            <person name="Kuever J."/>
            <person name="Parshina S."/>
            <person name="Ivanova A."/>
            <person name="Nazina T."/>
            <person name="Woyke T."/>
        </authorList>
    </citation>
    <scope>NUCLEOTIDE SEQUENCE [LARGE SCALE GENOMIC DNA]</scope>
    <source>
        <strain evidence="4">CO-1-SRB</strain>
    </source>
</reference>